<feature type="binding site" evidence="1">
    <location>
        <position position="361"/>
    </location>
    <ligand>
        <name>Mn(2+)</name>
        <dbReference type="ChEBI" id="CHEBI:29035"/>
        <label>2</label>
    </ligand>
</feature>
<dbReference type="EMBL" id="MRBO01000217">
    <property type="protein sequence ID" value="KAB2586310.1"/>
    <property type="molecule type" value="Genomic_DNA"/>
</dbReference>
<protein>
    <submittedName>
        <fullName evidence="4">Amidohydrolase</fullName>
    </submittedName>
</protein>
<dbReference type="PIRSF" id="PIRSF005962">
    <property type="entry name" value="Pept_M20D_amidohydro"/>
    <property type="match status" value="1"/>
</dbReference>
<comment type="caution">
    <text evidence="3">The sequence shown here is derived from an EMBL/GenBank/DDBJ whole genome shotgun (WGS) entry which is preliminary data.</text>
</comment>
<dbReference type="CDD" id="cd03886">
    <property type="entry name" value="M20_Acy1"/>
    <property type="match status" value="1"/>
</dbReference>
<sequence>MSIDIVAVRRDLHAMPEVGLDLPLTQAYLLDRLVESGIELTLGTAMSSVTAVVRGGRVDRSNPSQVPTVLVRSDMDALPVAEDTGLDWASGNGAMHACGHDAHMAIVLAAALETQERRADLTGDVIFFFQPGEEGHGGAKLALEEGLLGVSGARPVAALGLHVLAHLLGAGEFASREGAVLSGSTLVDVTITGSGGHGSSPHLARSPLTAAAEAVGAVGIAASHGVSMFEPAAVVFGALRAGEARNVIPDNASLSGVIRSFSEDTDARLQSIVRRTVDGVAHAHGVEAEVVLTQDTVPTVSNGIELDRLDAVAAGVGTSVTRLQQPIGISEDFSWILREVPGVFLLVGARTSDESHLPSNHSARATFSDDVLAPTRDLIVAWVQGRLADQGANG</sequence>
<dbReference type="Proteomes" id="UP000627573">
    <property type="component" value="Unassembled WGS sequence"/>
</dbReference>
<dbReference type="PANTHER" id="PTHR11014">
    <property type="entry name" value="PEPTIDASE M20 FAMILY MEMBER"/>
    <property type="match status" value="1"/>
</dbReference>
<evidence type="ECO:0000256" key="1">
    <source>
        <dbReference type="PIRSR" id="PIRSR005962-1"/>
    </source>
</evidence>
<keyword evidence="6" id="KW-1185">Reference proteome</keyword>
<comment type="cofactor">
    <cofactor evidence="1">
        <name>Mn(2+)</name>
        <dbReference type="ChEBI" id="CHEBI:29035"/>
    </cofactor>
    <text evidence="1">The Mn(2+) ion enhances activity.</text>
</comment>
<dbReference type="AlphaFoldDB" id="A0A1F2Q456"/>
<keyword evidence="1" id="KW-0479">Metal-binding</keyword>
<organism evidence="3 5">
    <name type="scientific">Rhodococcus erythropolis</name>
    <name type="common">Arthrobacter picolinophilus</name>
    <dbReference type="NCBI Taxonomy" id="1833"/>
    <lineage>
        <taxon>Bacteria</taxon>
        <taxon>Bacillati</taxon>
        <taxon>Actinomycetota</taxon>
        <taxon>Actinomycetes</taxon>
        <taxon>Mycobacteriales</taxon>
        <taxon>Nocardiaceae</taxon>
        <taxon>Rhodococcus</taxon>
        <taxon>Rhodococcus erythropolis group</taxon>
    </lineage>
</organism>
<dbReference type="Gene3D" id="3.30.70.360">
    <property type="match status" value="1"/>
</dbReference>
<proteinExistence type="predicted"/>
<gene>
    <name evidence="3" type="ORF">BS297_05890</name>
    <name evidence="4" type="ORF">I3517_30355</name>
</gene>
<feature type="binding site" evidence="1">
    <location>
        <position position="98"/>
    </location>
    <ligand>
        <name>Mn(2+)</name>
        <dbReference type="ChEBI" id="CHEBI:29035"/>
        <label>2</label>
    </ligand>
</feature>
<accession>A0A1F2Q456</accession>
<evidence type="ECO:0000313" key="6">
    <source>
        <dbReference type="Proteomes" id="UP000627573"/>
    </source>
</evidence>
<feature type="binding site" evidence="1">
    <location>
        <position position="100"/>
    </location>
    <ligand>
        <name>Mn(2+)</name>
        <dbReference type="ChEBI" id="CHEBI:29035"/>
        <label>2</label>
    </ligand>
</feature>
<dbReference type="InterPro" id="IPR002933">
    <property type="entry name" value="Peptidase_M20"/>
</dbReference>
<dbReference type="SUPFAM" id="SSF53187">
    <property type="entry name" value="Zn-dependent exopeptidases"/>
    <property type="match status" value="1"/>
</dbReference>
<reference evidence="4 6" key="2">
    <citation type="submission" date="2020-12" db="EMBL/GenBank/DDBJ databases">
        <title>Draft genome sequence of furan degrading bacterial strain FUR100.</title>
        <authorList>
            <person name="Woiski C."/>
        </authorList>
    </citation>
    <scope>NUCLEOTIDE SEQUENCE [LARGE SCALE GENOMIC DNA]</scope>
    <source>
        <strain evidence="4 6">FUR100</strain>
    </source>
</reference>
<evidence type="ECO:0000313" key="4">
    <source>
        <dbReference type="EMBL" id="MBH5146912.1"/>
    </source>
</evidence>
<dbReference type="EMBL" id="JAECSB010000096">
    <property type="protein sequence ID" value="MBH5146912.1"/>
    <property type="molecule type" value="Genomic_DNA"/>
</dbReference>
<evidence type="ECO:0000313" key="3">
    <source>
        <dbReference type="EMBL" id="KAB2586310.1"/>
    </source>
</evidence>
<dbReference type="NCBIfam" id="TIGR01891">
    <property type="entry name" value="amidohydrolases"/>
    <property type="match status" value="1"/>
</dbReference>
<dbReference type="Pfam" id="PF07687">
    <property type="entry name" value="M20_dimer"/>
    <property type="match status" value="1"/>
</dbReference>
<dbReference type="GO" id="GO:0046872">
    <property type="term" value="F:metal ion binding"/>
    <property type="evidence" value="ECO:0007669"/>
    <property type="project" value="UniProtKB-KW"/>
</dbReference>
<dbReference type="RefSeq" id="WP_020971372.1">
    <property type="nucleotide sequence ID" value="NZ_BHXB01000001.1"/>
</dbReference>
<evidence type="ECO:0000313" key="5">
    <source>
        <dbReference type="Proteomes" id="UP000325576"/>
    </source>
</evidence>
<dbReference type="Pfam" id="PF01546">
    <property type="entry name" value="Peptidase_M20"/>
    <property type="match status" value="1"/>
</dbReference>
<feature type="binding site" evidence="1">
    <location>
        <position position="162"/>
    </location>
    <ligand>
        <name>Mn(2+)</name>
        <dbReference type="ChEBI" id="CHEBI:29035"/>
        <label>2</label>
    </ligand>
</feature>
<keyword evidence="4" id="KW-0378">Hydrolase</keyword>
<dbReference type="PANTHER" id="PTHR11014:SF63">
    <property type="entry name" value="METALLOPEPTIDASE, PUTATIVE (AFU_ORTHOLOGUE AFUA_6G09600)-RELATED"/>
    <property type="match status" value="1"/>
</dbReference>
<evidence type="ECO:0000259" key="2">
    <source>
        <dbReference type="Pfam" id="PF07687"/>
    </source>
</evidence>
<dbReference type="Gene3D" id="3.40.630.10">
    <property type="entry name" value="Zn peptidases"/>
    <property type="match status" value="1"/>
</dbReference>
<keyword evidence="1" id="KW-0464">Manganese</keyword>
<dbReference type="InterPro" id="IPR011650">
    <property type="entry name" value="Peptidase_M20_dimer"/>
</dbReference>
<reference evidence="3 5" key="1">
    <citation type="journal article" date="2017" name="Poromechanics V (2013)">
        <title>Genomic Characterization of the Arsenic-Tolerant Actinobacterium, &lt;i&gt;Rhodococcus erythropolis&lt;/i&gt; S43.</title>
        <authorList>
            <person name="Retamal-Morales G."/>
            <person name="Mehnert M."/>
            <person name="Schwabe R."/>
            <person name="Tischler D."/>
            <person name="Schloemann M."/>
            <person name="Levican G.J."/>
        </authorList>
    </citation>
    <scope>NUCLEOTIDE SEQUENCE [LARGE SCALE GENOMIC DNA]</scope>
    <source>
        <strain evidence="3 5">S43</strain>
    </source>
</reference>
<feature type="binding site" evidence="1">
    <location>
        <position position="134"/>
    </location>
    <ligand>
        <name>Mn(2+)</name>
        <dbReference type="ChEBI" id="CHEBI:29035"/>
        <label>2</label>
    </ligand>
</feature>
<name>A0A1F2Q456_RHOER</name>
<dbReference type="InterPro" id="IPR017439">
    <property type="entry name" value="Amidohydrolase"/>
</dbReference>
<dbReference type="Proteomes" id="UP000325576">
    <property type="component" value="Unassembled WGS sequence"/>
</dbReference>
<dbReference type="InterPro" id="IPR036264">
    <property type="entry name" value="Bact_exopeptidase_dim_dom"/>
</dbReference>
<feature type="domain" description="Peptidase M20 dimerisation" evidence="2">
    <location>
        <begin position="183"/>
        <end position="276"/>
    </location>
</feature>
<dbReference type="GO" id="GO:0016787">
    <property type="term" value="F:hydrolase activity"/>
    <property type="evidence" value="ECO:0007669"/>
    <property type="project" value="UniProtKB-KW"/>
</dbReference>
<dbReference type="SUPFAM" id="SSF55031">
    <property type="entry name" value="Bacterial exopeptidase dimerisation domain"/>
    <property type="match status" value="1"/>
</dbReference>